<feature type="binding site" evidence="10">
    <location>
        <begin position="32"/>
        <end position="38"/>
    </location>
    <ligand>
        <name>ATP</name>
        <dbReference type="ChEBI" id="CHEBI:30616"/>
    </ligand>
</feature>
<comment type="subunit">
    <text evidence="10">Homodimer. Forms a heterotetramer composed of two Mre11 subunits and two Rad50 subunits.</text>
</comment>
<dbReference type="PANTHER" id="PTHR32114">
    <property type="entry name" value="ABC TRANSPORTER ABCH.3"/>
    <property type="match status" value="1"/>
</dbReference>
<dbReference type="PANTHER" id="PTHR32114:SF2">
    <property type="entry name" value="ABC TRANSPORTER ABCH.3"/>
    <property type="match status" value="1"/>
</dbReference>
<evidence type="ECO:0000259" key="12">
    <source>
        <dbReference type="PROSITE" id="PS51131"/>
    </source>
</evidence>
<feature type="binding site" evidence="10">
    <location>
        <position position="12"/>
    </location>
    <ligand>
        <name>ATP</name>
        <dbReference type="ChEBI" id="CHEBI:30616"/>
    </ligand>
</feature>
<keyword evidence="5 10" id="KW-0862">Zinc</keyword>
<dbReference type="Gene3D" id="1.10.287.1490">
    <property type="match status" value="1"/>
</dbReference>
<dbReference type="InterPro" id="IPR038729">
    <property type="entry name" value="Rad50/SbcC_AAA"/>
</dbReference>
<feature type="coiled-coil region" evidence="10">
    <location>
        <begin position="484"/>
        <end position="573"/>
    </location>
</feature>
<dbReference type="SUPFAM" id="SSF52540">
    <property type="entry name" value="P-loop containing nucleoside triphosphate hydrolases"/>
    <property type="match status" value="1"/>
</dbReference>
<comment type="similarity">
    <text evidence="9">Belongs to the Sph1/Sph2 family.</text>
</comment>
<keyword evidence="14" id="KW-1185">Reference proteome</keyword>
<name>F7XMF7_METZD</name>
<dbReference type="GO" id="GO:0006302">
    <property type="term" value="P:double-strand break repair"/>
    <property type="evidence" value="ECO:0007669"/>
    <property type="project" value="UniProtKB-UniRule"/>
</dbReference>
<evidence type="ECO:0000256" key="8">
    <source>
        <dbReference type="ARBA" id="ARBA00023204"/>
    </source>
</evidence>
<dbReference type="RefSeq" id="WP_013899269.1">
    <property type="nucleotide sequence ID" value="NC_015676.1"/>
</dbReference>
<organism evidence="13 14">
    <name type="scientific">Methanosalsum zhilinae (strain DSM 4017 / NBRC 107636 / OCM 62 / WeN5)</name>
    <name type="common">Methanohalophilus zhilinae</name>
    <dbReference type="NCBI Taxonomy" id="679901"/>
    <lineage>
        <taxon>Archaea</taxon>
        <taxon>Methanobacteriati</taxon>
        <taxon>Methanobacteriota</taxon>
        <taxon>Stenosarchaea group</taxon>
        <taxon>Methanomicrobia</taxon>
        <taxon>Methanosarcinales</taxon>
        <taxon>Methanosarcinaceae</taxon>
        <taxon>Methanosalsum</taxon>
    </lineage>
</organism>
<protein>
    <recommendedName>
        <fullName evidence="10">DNA double-strand break repair Rad50 ATPase</fullName>
    </recommendedName>
</protein>
<evidence type="ECO:0000256" key="4">
    <source>
        <dbReference type="ARBA" id="ARBA00022801"/>
    </source>
</evidence>
<dbReference type="HAMAP" id="MF_00449">
    <property type="entry name" value="RAD50"/>
    <property type="match status" value="1"/>
</dbReference>
<evidence type="ECO:0000256" key="6">
    <source>
        <dbReference type="ARBA" id="ARBA00022840"/>
    </source>
</evidence>
<feature type="coiled-coil region" evidence="10">
    <location>
        <begin position="213"/>
        <end position="403"/>
    </location>
</feature>
<dbReference type="EMBL" id="CP002101">
    <property type="protein sequence ID" value="AEH61834.1"/>
    <property type="molecule type" value="Genomic_DNA"/>
</dbReference>
<dbReference type="GO" id="GO:0016887">
    <property type="term" value="F:ATP hydrolysis activity"/>
    <property type="evidence" value="ECO:0007669"/>
    <property type="project" value="UniProtKB-UniRule"/>
</dbReference>
<feature type="binding site" evidence="10">
    <location>
        <begin position="788"/>
        <end position="793"/>
    </location>
    <ligand>
        <name>ATP</name>
        <dbReference type="ChEBI" id="CHEBI:30616"/>
    </ligand>
</feature>
<evidence type="ECO:0000256" key="2">
    <source>
        <dbReference type="ARBA" id="ARBA00022741"/>
    </source>
</evidence>
<evidence type="ECO:0000313" key="13">
    <source>
        <dbReference type="EMBL" id="AEH61834.1"/>
    </source>
</evidence>
<reference evidence="13" key="1">
    <citation type="submission" date="2010-07" db="EMBL/GenBank/DDBJ databases">
        <title>The complete genome of Methanosalsum zhilinae DSM 4017.</title>
        <authorList>
            <consortium name="US DOE Joint Genome Institute (JGI-PGF)"/>
            <person name="Lucas S."/>
            <person name="Copeland A."/>
            <person name="Lapidus A."/>
            <person name="Glavina del Rio T."/>
            <person name="Dalin E."/>
            <person name="Tice H."/>
            <person name="Bruce D."/>
            <person name="Goodwin L."/>
            <person name="Pitluck S."/>
            <person name="Kyrpides N."/>
            <person name="Mavromatis K."/>
            <person name="Ovchinnikova G."/>
            <person name="Daligault H."/>
            <person name="Detter J.C."/>
            <person name="Han C."/>
            <person name="Tapia R."/>
            <person name="Larimer F."/>
            <person name="Land M."/>
            <person name="Hauser L."/>
            <person name="Markowitz V."/>
            <person name="Cheng J.-F."/>
            <person name="Hugenholtz P."/>
            <person name="Woyke T."/>
            <person name="Wu D."/>
            <person name="Spring S."/>
            <person name="Schueler E."/>
            <person name="Brambilla E."/>
            <person name="Klenk H.-P."/>
            <person name="Eisen J.A."/>
        </authorList>
    </citation>
    <scope>NUCLEOTIDE SEQUENCE</scope>
    <source>
        <strain evidence="13">DSM 4017</strain>
    </source>
</reference>
<dbReference type="Proteomes" id="UP000006622">
    <property type="component" value="Chromosome"/>
</dbReference>
<keyword evidence="6 10" id="KW-0067">ATP-binding</keyword>
<dbReference type="SUPFAM" id="SSF57997">
    <property type="entry name" value="Tropomyosin"/>
    <property type="match status" value="1"/>
</dbReference>
<evidence type="ECO:0000256" key="10">
    <source>
        <dbReference type="HAMAP-Rule" id="MF_00449"/>
    </source>
</evidence>
<evidence type="ECO:0000256" key="7">
    <source>
        <dbReference type="ARBA" id="ARBA00023054"/>
    </source>
</evidence>
<dbReference type="InterPro" id="IPR027417">
    <property type="entry name" value="P-loop_NTPase"/>
</dbReference>
<dbReference type="GO" id="GO:0005524">
    <property type="term" value="F:ATP binding"/>
    <property type="evidence" value="ECO:0007669"/>
    <property type="project" value="UniProtKB-UniRule"/>
</dbReference>
<dbReference type="OrthoDB" id="25344at2157"/>
<dbReference type="InterPro" id="IPR022982">
    <property type="entry name" value="Rad50_ATPase_archaeal"/>
</dbReference>
<gene>
    <name evidence="10" type="primary">rad50</name>
    <name evidence="13" type="ordered locus">Mzhil_2001</name>
</gene>
<comment type="domain">
    <text evidence="10">The two conserved Cys that bind zinc constitute the zinc-hook, which separates the large intramolecular coiled coil regions. The 2 Cys residues coordinate one molecule of zinc with the help of the 2 Cys residues of the zinc-hook of another Rad50 molecule, thereby forming a V-shaped homodimer.</text>
</comment>
<keyword evidence="4 10" id="KW-0378">Hydrolase</keyword>
<dbReference type="KEGG" id="mzh:Mzhil_2001"/>
<dbReference type="AlphaFoldDB" id="F7XMF7"/>
<comment type="function">
    <text evidence="10">Part of the Rad50/Mre11 complex, which is involved in the early steps of DNA double-strand break (DSB) repair. The complex may facilitate opening of the processed DNA ends to aid in the recruitment of HerA and NurA. Rad50 controls the balance between DNA end bridging and DNA resection via ATP-dependent structural rearrangements of the Rad50/Mre11 complex.</text>
</comment>
<dbReference type="STRING" id="679901.Mzhil_2001"/>
<feature type="coiled-coil region" evidence="10">
    <location>
        <begin position="608"/>
        <end position="737"/>
    </location>
</feature>
<keyword evidence="3 10" id="KW-0227">DNA damage</keyword>
<evidence type="ECO:0000256" key="5">
    <source>
        <dbReference type="ARBA" id="ARBA00022833"/>
    </source>
</evidence>
<dbReference type="HOGENOM" id="CLU_004785_0_2_2"/>
<evidence type="ECO:0000256" key="1">
    <source>
        <dbReference type="ARBA" id="ARBA00022723"/>
    </source>
</evidence>
<evidence type="ECO:0000256" key="3">
    <source>
        <dbReference type="ARBA" id="ARBA00022763"/>
    </source>
</evidence>
<feature type="binding site" evidence="10">
    <location>
        <position position="142"/>
    </location>
    <ligand>
        <name>ATP</name>
        <dbReference type="ChEBI" id="CHEBI:30616"/>
    </ligand>
</feature>
<dbReference type="InterPro" id="IPR013134">
    <property type="entry name" value="Zn_hook_RAD50"/>
</dbReference>
<dbReference type="Pfam" id="PF13476">
    <property type="entry name" value="AAA_23"/>
    <property type="match status" value="1"/>
</dbReference>
<comment type="cofactor">
    <cofactor evidence="10">
        <name>Zn(2+)</name>
        <dbReference type="ChEBI" id="CHEBI:29105"/>
    </cofactor>
    <text evidence="10">Binds 1 zinc ion per homodimer.</text>
</comment>
<dbReference type="Gene3D" id="3.40.50.300">
    <property type="entry name" value="P-loop containing nucleotide triphosphate hydrolases"/>
    <property type="match status" value="2"/>
</dbReference>
<evidence type="ECO:0000313" key="14">
    <source>
        <dbReference type="Proteomes" id="UP000006622"/>
    </source>
</evidence>
<keyword evidence="2 10" id="KW-0547">Nucleotide-binding</keyword>
<dbReference type="GeneID" id="10823646"/>
<feature type="binding site" evidence="10 11">
    <location>
        <position position="461"/>
    </location>
    <ligand>
        <name>Zn(2+)</name>
        <dbReference type="ChEBI" id="CHEBI:29105"/>
    </ligand>
</feature>
<feature type="domain" description="Zinc-hook" evidence="12">
    <location>
        <begin position="414"/>
        <end position="513"/>
    </location>
</feature>
<sequence>MKLKNLQIENIRSYENLDISFDDGVTVVSGNNGSGKSSLLEACFIALFGSRALTKDYVIGDMIRKGSSKASINLEFEYDGNIFEIEQAFRMSSKTGRATSTRSVVRSGNEVIADQATQTYEFVCNMLGMDEEAYRNCVYIRQGEIDVLINARSQDRQRMIDDLLQIGRLEEYQERSVSARTGIGRHQRYTDQKIGDIKSEIETIRSQDPYDTLSALKEESKKLQVKISQLQEKRNKALVKINSLETDIREYDKVMDDLSSLKGQQNKLMDRKASLYQSIESSGDKIRSYKRAMSELEAETRKLKTNLGISADAENMGTVASEIETFERNISDKINALNHEISSLEKERKQKKESLESLEKQLNSKNRRIADLKRHLDSRSREIEDLERSVRQMEQKKNDTVAEAKDLGFSPEKLEEIDEIMGLLRDQQKRLHGKESGIRTRLEELNKKIQTNREMLEKGICPTCGQDLEGSPVSKQENEDLMKVKEYSSELLDIERKQKEIEERIKKVDLARKLDRKLQDYTYQKKIAETNIQSNGKMIDDYNKQIAELEEEIVSLKDQKEEVIRALDSLSDSSRSLNSRNTNLKTEYSQVQKKLDGIRHIMKNTDKVQEYLSKAEQLENGIKSDQDKVQMLEENISDLQRRISELRKKLEAENIDEMKKNYRLYRKAYDNMGNDIEKMNEKMNELSRQEGKLEADISRLSTLEKDLQLMINQKKYLERVYEEGRSLEDMYKRLRTELRLKNIDALDSLMNEIFSLMYTNNAYARIELDQDYNFTVYEKDGTPLEPKLLSGGERAIFNLVLRCAIYRLMSMGRGNDSIDLPPLIMDEPTVFLDRGHIHQLIKLIDMMRNVGVGQILIVSHDESLIDSADLVFSVEKDPVTNISFISSG</sequence>
<comment type="similarity">
    <text evidence="10">Belongs to the SMC family. RAD50 subfamily.</text>
</comment>
<accession>F7XMF7</accession>
<feature type="binding site" evidence="10 11">
    <location>
        <position position="464"/>
    </location>
    <ligand>
        <name>Zn(2+)</name>
        <dbReference type="ChEBI" id="CHEBI:29105"/>
    </ligand>
</feature>
<evidence type="ECO:0000256" key="11">
    <source>
        <dbReference type="PROSITE-ProRule" id="PRU00471"/>
    </source>
</evidence>
<proteinExistence type="inferred from homology"/>
<evidence type="ECO:0000256" key="9">
    <source>
        <dbReference type="ARBA" id="ARBA00049666"/>
    </source>
</evidence>
<dbReference type="PROSITE" id="PS51131">
    <property type="entry name" value="ZN_HOOK"/>
    <property type="match status" value="1"/>
</dbReference>
<keyword evidence="7 10" id="KW-0175">Coiled coil</keyword>
<dbReference type="GO" id="GO:0008270">
    <property type="term" value="F:zinc ion binding"/>
    <property type="evidence" value="ECO:0007669"/>
    <property type="project" value="UniProtKB-UniRule"/>
</dbReference>
<keyword evidence="1 10" id="KW-0479">Metal-binding</keyword>
<keyword evidence="8 10" id="KW-0234">DNA repair</keyword>
<dbReference type="SUPFAM" id="SSF75712">
    <property type="entry name" value="Rad50 coiled-coil Zn hook"/>
    <property type="match status" value="1"/>
</dbReference>